<organism evidence="3 4">
    <name type="scientific">Geodermatophilus poikilotrophus</name>
    <dbReference type="NCBI Taxonomy" id="1333667"/>
    <lineage>
        <taxon>Bacteria</taxon>
        <taxon>Bacillati</taxon>
        <taxon>Actinomycetota</taxon>
        <taxon>Actinomycetes</taxon>
        <taxon>Geodermatophilales</taxon>
        <taxon>Geodermatophilaceae</taxon>
        <taxon>Geodermatophilus</taxon>
    </lineage>
</organism>
<name>A0A1I0ASS4_9ACTN</name>
<accession>A0A1I0ASS4</accession>
<protein>
    <submittedName>
        <fullName evidence="3">Uncharacterized protein</fullName>
    </submittedName>
</protein>
<reference evidence="4" key="1">
    <citation type="submission" date="2016-10" db="EMBL/GenBank/DDBJ databases">
        <authorList>
            <person name="Varghese N."/>
            <person name="Submissions S."/>
        </authorList>
    </citation>
    <scope>NUCLEOTIDE SEQUENCE [LARGE SCALE GENOMIC DNA]</scope>
    <source>
        <strain evidence="4">DSM 44209</strain>
    </source>
</reference>
<evidence type="ECO:0000313" key="4">
    <source>
        <dbReference type="Proteomes" id="UP000198507"/>
    </source>
</evidence>
<gene>
    <name evidence="3" type="ORF">SAMN04488546_0950</name>
</gene>
<sequence length="86" mass="8328">MVAATAALTCAAAVLGALVARPSPERTTSGWQVADVPASTAGPVLGTAGVCLLHSSPRLGPVLSRRPAPGPGHRPRRAGSAPAGAG</sequence>
<keyword evidence="4" id="KW-1185">Reference proteome</keyword>
<feature type="region of interest" description="Disordered" evidence="1">
    <location>
        <begin position="57"/>
        <end position="86"/>
    </location>
</feature>
<feature type="signal peptide" evidence="2">
    <location>
        <begin position="1"/>
        <end position="19"/>
    </location>
</feature>
<keyword evidence="2" id="KW-0732">Signal</keyword>
<dbReference type="AlphaFoldDB" id="A0A1I0ASS4"/>
<proteinExistence type="predicted"/>
<dbReference type="EMBL" id="FOIE01000002">
    <property type="protein sequence ID" value="SES97427.1"/>
    <property type="molecule type" value="Genomic_DNA"/>
</dbReference>
<feature type="chain" id="PRO_5039222717" evidence="2">
    <location>
        <begin position="20"/>
        <end position="86"/>
    </location>
</feature>
<dbReference type="Proteomes" id="UP000198507">
    <property type="component" value="Unassembled WGS sequence"/>
</dbReference>
<evidence type="ECO:0000256" key="2">
    <source>
        <dbReference type="SAM" id="SignalP"/>
    </source>
</evidence>
<evidence type="ECO:0000256" key="1">
    <source>
        <dbReference type="SAM" id="MobiDB-lite"/>
    </source>
</evidence>
<evidence type="ECO:0000313" key="3">
    <source>
        <dbReference type="EMBL" id="SES97427.1"/>
    </source>
</evidence>